<feature type="domain" description="HTH araC/xylS-type" evidence="5">
    <location>
        <begin position="213"/>
        <end position="314"/>
    </location>
</feature>
<dbReference type="Pfam" id="PF14525">
    <property type="entry name" value="AraC_binding_2"/>
    <property type="match status" value="1"/>
</dbReference>
<dbReference type="SMART" id="SM00342">
    <property type="entry name" value="HTH_ARAC"/>
    <property type="match status" value="1"/>
</dbReference>
<dbReference type="GO" id="GO:0043565">
    <property type="term" value="F:sequence-specific DNA binding"/>
    <property type="evidence" value="ECO:0007669"/>
    <property type="project" value="InterPro"/>
</dbReference>
<dbReference type="RefSeq" id="WP_204008730.1">
    <property type="nucleotide sequence ID" value="NZ_BOPG01000083.1"/>
</dbReference>
<dbReference type="InterPro" id="IPR009057">
    <property type="entry name" value="Homeodomain-like_sf"/>
</dbReference>
<keyword evidence="7" id="KW-1185">Reference proteome</keyword>
<dbReference type="Gene3D" id="1.10.10.60">
    <property type="entry name" value="Homeodomain-like"/>
    <property type="match status" value="1"/>
</dbReference>
<evidence type="ECO:0000313" key="7">
    <source>
        <dbReference type="Proteomes" id="UP000612585"/>
    </source>
</evidence>
<evidence type="ECO:0000256" key="4">
    <source>
        <dbReference type="SAM" id="MobiDB-lite"/>
    </source>
</evidence>
<reference evidence="6" key="1">
    <citation type="submission" date="2021-01" db="EMBL/GenBank/DDBJ databases">
        <title>Whole genome shotgun sequence of Virgisporangium aurantiacum NBRC 16421.</title>
        <authorList>
            <person name="Komaki H."/>
            <person name="Tamura T."/>
        </authorList>
    </citation>
    <scope>NUCLEOTIDE SEQUENCE</scope>
    <source>
        <strain evidence="6">NBRC 16421</strain>
    </source>
</reference>
<proteinExistence type="predicted"/>
<keyword evidence="1" id="KW-0805">Transcription regulation</keyword>
<evidence type="ECO:0000259" key="5">
    <source>
        <dbReference type="PROSITE" id="PS01124"/>
    </source>
</evidence>
<dbReference type="PANTHER" id="PTHR43280">
    <property type="entry name" value="ARAC-FAMILY TRANSCRIPTIONAL REGULATOR"/>
    <property type="match status" value="1"/>
</dbReference>
<dbReference type="InterPro" id="IPR035418">
    <property type="entry name" value="AraC-bd_2"/>
</dbReference>
<comment type="caution">
    <text evidence="6">The sequence shown here is derived from an EMBL/GenBank/DDBJ whole genome shotgun (WGS) entry which is preliminary data.</text>
</comment>
<evidence type="ECO:0000256" key="1">
    <source>
        <dbReference type="ARBA" id="ARBA00023015"/>
    </source>
</evidence>
<name>A0A8J3ZJX2_9ACTN</name>
<dbReference type="PANTHER" id="PTHR43280:SF31">
    <property type="entry name" value="TRANSCRIPTIONAL REGULATORY PROTEIN"/>
    <property type="match status" value="1"/>
</dbReference>
<feature type="region of interest" description="Disordered" evidence="4">
    <location>
        <begin position="322"/>
        <end position="344"/>
    </location>
</feature>
<dbReference type="Pfam" id="PF12833">
    <property type="entry name" value="HTH_18"/>
    <property type="match status" value="1"/>
</dbReference>
<dbReference type="AlphaFoldDB" id="A0A8J3ZJX2"/>
<evidence type="ECO:0000256" key="2">
    <source>
        <dbReference type="ARBA" id="ARBA00023125"/>
    </source>
</evidence>
<dbReference type="SUPFAM" id="SSF46689">
    <property type="entry name" value="Homeodomain-like"/>
    <property type="match status" value="1"/>
</dbReference>
<keyword evidence="2" id="KW-0238">DNA-binding</keyword>
<dbReference type="InterPro" id="IPR018060">
    <property type="entry name" value="HTH_AraC"/>
</dbReference>
<dbReference type="PROSITE" id="PS01124">
    <property type="entry name" value="HTH_ARAC_FAMILY_2"/>
    <property type="match status" value="1"/>
</dbReference>
<dbReference type="GO" id="GO:0003700">
    <property type="term" value="F:DNA-binding transcription factor activity"/>
    <property type="evidence" value="ECO:0007669"/>
    <property type="project" value="InterPro"/>
</dbReference>
<evidence type="ECO:0000313" key="6">
    <source>
        <dbReference type="EMBL" id="GIJ62828.1"/>
    </source>
</evidence>
<organism evidence="6 7">
    <name type="scientific">Virgisporangium aurantiacum</name>
    <dbReference type="NCBI Taxonomy" id="175570"/>
    <lineage>
        <taxon>Bacteria</taxon>
        <taxon>Bacillati</taxon>
        <taxon>Actinomycetota</taxon>
        <taxon>Actinomycetes</taxon>
        <taxon>Micromonosporales</taxon>
        <taxon>Micromonosporaceae</taxon>
        <taxon>Virgisporangium</taxon>
    </lineage>
</organism>
<dbReference type="Proteomes" id="UP000612585">
    <property type="component" value="Unassembled WGS sequence"/>
</dbReference>
<dbReference type="EMBL" id="BOPG01000083">
    <property type="protein sequence ID" value="GIJ62828.1"/>
    <property type="molecule type" value="Genomic_DNA"/>
</dbReference>
<keyword evidence="3" id="KW-0804">Transcription</keyword>
<sequence length="344" mass="37443">MPTVWRAADLAPSERAESFVSFVGDSVVSYGNPAGMVLEDRDQVGMADAGALRILRISWTGGRAARGVTQLRQSDPELCKIDVPLSGRFAVEQADQQAALDENTFTFVDTGQPHRIAAQRLDLAIVMFPRALLPLRDKDINSLAGMTFDSTLPGAALITSVVREVARNLDAYDGQRGARIGTSVLDLITATLATRIDRAAAVAPESRRSALVLHIRAYIESNLGDPDLAPPFIAARHHISPRHLHKLFQDEGTTVAGLIRARRLARCRQDLIDPAHAAKPVSAIAARWGLRDAGYFNRVFQAEYGMPPGEYRRRAAILQAGPGVQHDGTVLSPDSVRPRRPTPR</sequence>
<evidence type="ECO:0000256" key="3">
    <source>
        <dbReference type="ARBA" id="ARBA00023163"/>
    </source>
</evidence>
<accession>A0A8J3ZJX2</accession>
<protein>
    <recommendedName>
        <fullName evidence="5">HTH araC/xylS-type domain-containing protein</fullName>
    </recommendedName>
</protein>
<gene>
    <name evidence="6" type="ORF">Vau01_103440</name>
</gene>